<accession>A0ABW0GLZ0</accession>
<name>A0ABW0GLZ0_9MICO</name>
<keyword evidence="4" id="KW-1185">Reference proteome</keyword>
<dbReference type="PROSITE" id="PS50895">
    <property type="entry name" value="SURF1"/>
    <property type="match status" value="1"/>
</dbReference>
<feature type="region of interest" description="Disordered" evidence="2">
    <location>
        <begin position="261"/>
        <end position="287"/>
    </location>
</feature>
<sequence length="287" mass="30224">MRRRLLTARWLTLTALLLGAVGGMLWLGQWQWQRSAPETAALVEDPSGVAPAALPAVGELVGVGERVVQGDPGRLVRVRGEWVPERTLFVADRAAPGEPDVSGRWVVTAVRVGEGAAGGGGDGDVLVPVVRGWVPADPDAPAGTAPAPPAGPVEVVGWLQAAEPLDLPVDIVQPDGVVPILATADLVNRWPEELLGGFVVAAPGSSGLTADPLTAPPESARESRDWRNLAYSAQWFVFAGFAVVLWWRMLRDDVARSEASAEAAARDRARVPAGPVPVQTPRERSAP</sequence>
<evidence type="ECO:0000313" key="4">
    <source>
        <dbReference type="Proteomes" id="UP001596122"/>
    </source>
</evidence>
<comment type="similarity">
    <text evidence="1">Belongs to the SURF1 family.</text>
</comment>
<dbReference type="RefSeq" id="WP_340267011.1">
    <property type="nucleotide sequence ID" value="NZ_JBBEOG010000001.1"/>
</dbReference>
<dbReference type="InterPro" id="IPR002994">
    <property type="entry name" value="Surf1/Shy1"/>
</dbReference>
<keyword evidence="1" id="KW-1003">Cell membrane</keyword>
<comment type="caution">
    <text evidence="3">The sequence shown here is derived from an EMBL/GenBank/DDBJ whole genome shotgun (WGS) entry which is preliminary data.</text>
</comment>
<gene>
    <name evidence="3" type="ORF">ACFPJ6_05040</name>
</gene>
<organism evidence="3 4">
    <name type="scientific">Aquipuribacter nitratireducens</name>
    <dbReference type="NCBI Taxonomy" id="650104"/>
    <lineage>
        <taxon>Bacteria</taxon>
        <taxon>Bacillati</taxon>
        <taxon>Actinomycetota</taxon>
        <taxon>Actinomycetes</taxon>
        <taxon>Micrococcales</taxon>
        <taxon>Intrasporangiaceae</taxon>
        <taxon>Aquipuribacter</taxon>
    </lineage>
</organism>
<dbReference type="EMBL" id="JBHSLD010000006">
    <property type="protein sequence ID" value="MFC5380146.1"/>
    <property type="molecule type" value="Genomic_DNA"/>
</dbReference>
<comment type="subcellular location">
    <subcellularLocation>
        <location evidence="1">Cell membrane</location>
        <topology evidence="1">Multi-pass membrane protein</topology>
    </subcellularLocation>
</comment>
<evidence type="ECO:0000313" key="3">
    <source>
        <dbReference type="EMBL" id="MFC5380146.1"/>
    </source>
</evidence>
<evidence type="ECO:0000256" key="1">
    <source>
        <dbReference type="RuleBase" id="RU363076"/>
    </source>
</evidence>
<reference evidence="4" key="1">
    <citation type="journal article" date="2019" name="Int. J. Syst. Evol. Microbiol.">
        <title>The Global Catalogue of Microorganisms (GCM) 10K type strain sequencing project: providing services to taxonomists for standard genome sequencing and annotation.</title>
        <authorList>
            <consortium name="The Broad Institute Genomics Platform"/>
            <consortium name="The Broad Institute Genome Sequencing Center for Infectious Disease"/>
            <person name="Wu L."/>
            <person name="Ma J."/>
        </authorList>
    </citation>
    <scope>NUCLEOTIDE SEQUENCE [LARGE SCALE GENOMIC DNA]</scope>
    <source>
        <strain evidence="4">CCUG 43114</strain>
    </source>
</reference>
<dbReference type="Pfam" id="PF02104">
    <property type="entry name" value="SURF1"/>
    <property type="match status" value="1"/>
</dbReference>
<keyword evidence="1" id="KW-0472">Membrane</keyword>
<proteinExistence type="inferred from homology"/>
<evidence type="ECO:0000256" key="2">
    <source>
        <dbReference type="SAM" id="MobiDB-lite"/>
    </source>
</evidence>
<protein>
    <recommendedName>
        <fullName evidence="1">SURF1-like protein</fullName>
    </recommendedName>
</protein>
<dbReference type="Proteomes" id="UP001596122">
    <property type="component" value="Unassembled WGS sequence"/>
</dbReference>